<comment type="similarity">
    <text evidence="1 4">Belongs to the short-chain dehydrogenases/reductases (SDR) family.</text>
</comment>
<dbReference type="RefSeq" id="XP_024749428.1">
    <property type="nucleotide sequence ID" value="XM_024898212.1"/>
</dbReference>
<keyword evidence="3" id="KW-0560">Oxidoreductase</keyword>
<keyword evidence="6" id="KW-1185">Reference proteome</keyword>
<organism evidence="5 6">
    <name type="scientific">Trichoderma citrinoviride</name>
    <dbReference type="NCBI Taxonomy" id="58853"/>
    <lineage>
        <taxon>Eukaryota</taxon>
        <taxon>Fungi</taxon>
        <taxon>Dikarya</taxon>
        <taxon>Ascomycota</taxon>
        <taxon>Pezizomycotina</taxon>
        <taxon>Sordariomycetes</taxon>
        <taxon>Hypocreomycetidae</taxon>
        <taxon>Hypocreales</taxon>
        <taxon>Hypocreaceae</taxon>
        <taxon>Trichoderma</taxon>
    </lineage>
</organism>
<evidence type="ECO:0000313" key="6">
    <source>
        <dbReference type="Proteomes" id="UP000241546"/>
    </source>
</evidence>
<dbReference type="PROSITE" id="PS00061">
    <property type="entry name" value="ADH_SHORT"/>
    <property type="match status" value="1"/>
</dbReference>
<evidence type="ECO:0000256" key="2">
    <source>
        <dbReference type="ARBA" id="ARBA00022857"/>
    </source>
</evidence>
<dbReference type="SUPFAM" id="SSF51735">
    <property type="entry name" value="NAD(P)-binding Rossmann-fold domains"/>
    <property type="match status" value="1"/>
</dbReference>
<keyword evidence="2" id="KW-0521">NADP</keyword>
<dbReference type="GO" id="GO:0016491">
    <property type="term" value="F:oxidoreductase activity"/>
    <property type="evidence" value="ECO:0007669"/>
    <property type="project" value="UniProtKB-KW"/>
</dbReference>
<evidence type="ECO:0000256" key="1">
    <source>
        <dbReference type="ARBA" id="ARBA00006484"/>
    </source>
</evidence>
<dbReference type="Proteomes" id="UP000241546">
    <property type="component" value="Unassembled WGS sequence"/>
</dbReference>
<evidence type="ECO:0000256" key="3">
    <source>
        <dbReference type="ARBA" id="ARBA00023002"/>
    </source>
</evidence>
<dbReference type="InterPro" id="IPR020904">
    <property type="entry name" value="Sc_DH/Rdtase_CS"/>
</dbReference>
<reference evidence="6" key="1">
    <citation type="submission" date="2016-07" db="EMBL/GenBank/DDBJ databases">
        <title>Multiple horizontal gene transfer events from other fungi enriched the ability of initially mycotrophic Trichoderma (Ascomycota) to feed on dead plant biomass.</title>
        <authorList>
            <consortium name="DOE Joint Genome Institute"/>
            <person name="Atanasova L."/>
            <person name="Chenthamara K."/>
            <person name="Zhang J."/>
            <person name="Grujic M."/>
            <person name="Henrissat B."/>
            <person name="Kuo A."/>
            <person name="Aerts A."/>
            <person name="Salamov A."/>
            <person name="Lipzen A."/>
            <person name="Labutti K."/>
            <person name="Barry K."/>
            <person name="Miao Y."/>
            <person name="Rahimi M.J."/>
            <person name="Shen Q."/>
            <person name="Grigoriev I.V."/>
            <person name="Kubicek C.P."/>
            <person name="Druzhinina I.S."/>
        </authorList>
    </citation>
    <scope>NUCLEOTIDE SEQUENCE [LARGE SCALE GENOMIC DNA]</scope>
    <source>
        <strain evidence="6">TUCIM 6016</strain>
    </source>
</reference>
<accession>A0A2T4B9Z8</accession>
<dbReference type="GeneID" id="36606330"/>
<dbReference type="InterPro" id="IPR002347">
    <property type="entry name" value="SDR_fam"/>
</dbReference>
<dbReference type="PANTHER" id="PTHR43976:SF16">
    <property type="entry name" value="SHORT-CHAIN DEHYDROGENASE_REDUCTASE FAMILY PROTEIN"/>
    <property type="match status" value="1"/>
</dbReference>
<sequence>MAPLVWFITGANTGFGLMLAHLALSKGDAIIATARSLSKFPESLTKNPNADLVETEVTAPAASISRLVNAAVERHGRIDILVNNAGFGHFGAVEEVSEEESRYQFDVNFFGLLNFTRAVIPHMRRQGAGVIVQLSSGVGILGPQGAPIYTASKFAVEGLSEAMAHELKPFGIRVHIVEPGVFRTDFLKSIAQGQNVSQHVEGYANMETLLSGLHEKQPGNPEAGIQRIYELATGTGMATGLEDQLRFPLGSDCYAMLEAKIGMLRETAEKMKPIALSTDYVYEEVFRDGMLPD</sequence>
<evidence type="ECO:0000313" key="5">
    <source>
        <dbReference type="EMBL" id="PTB66108.1"/>
    </source>
</evidence>
<protein>
    <submittedName>
        <fullName evidence="5">NAD(P)-binding protein</fullName>
    </submittedName>
</protein>
<dbReference type="CDD" id="cd05374">
    <property type="entry name" value="17beta-HSD-like_SDR_c"/>
    <property type="match status" value="1"/>
</dbReference>
<dbReference type="InterPro" id="IPR051911">
    <property type="entry name" value="SDR_oxidoreductase"/>
</dbReference>
<dbReference type="InterPro" id="IPR036291">
    <property type="entry name" value="NAD(P)-bd_dom_sf"/>
</dbReference>
<dbReference type="PRINTS" id="PR00080">
    <property type="entry name" value="SDRFAMILY"/>
</dbReference>
<dbReference type="EMBL" id="KZ680213">
    <property type="protein sequence ID" value="PTB66108.1"/>
    <property type="molecule type" value="Genomic_DNA"/>
</dbReference>
<dbReference type="Gene3D" id="3.40.50.720">
    <property type="entry name" value="NAD(P)-binding Rossmann-like Domain"/>
    <property type="match status" value="1"/>
</dbReference>
<proteinExistence type="inferred from homology"/>
<dbReference type="OrthoDB" id="1274115at2759"/>
<name>A0A2T4B9Z8_9HYPO</name>
<dbReference type="PANTHER" id="PTHR43976">
    <property type="entry name" value="SHORT CHAIN DEHYDROGENASE"/>
    <property type="match status" value="1"/>
</dbReference>
<gene>
    <name evidence="5" type="ORF">BBK36DRAFT_52917</name>
</gene>
<dbReference type="AlphaFoldDB" id="A0A2T4B9Z8"/>
<dbReference type="PRINTS" id="PR00081">
    <property type="entry name" value="GDHRDH"/>
</dbReference>
<dbReference type="Pfam" id="PF00106">
    <property type="entry name" value="adh_short"/>
    <property type="match status" value="1"/>
</dbReference>
<evidence type="ECO:0000256" key="4">
    <source>
        <dbReference type="RuleBase" id="RU000363"/>
    </source>
</evidence>